<dbReference type="RefSeq" id="WP_349300058.1">
    <property type="nucleotide sequence ID" value="NZ_JBEDNQ010000009.1"/>
</dbReference>
<dbReference type="Pfam" id="PF08240">
    <property type="entry name" value="ADH_N"/>
    <property type="match status" value="1"/>
</dbReference>
<feature type="domain" description="Alcohol dehydrogenase-like C-terminal" evidence="6">
    <location>
        <begin position="176"/>
        <end position="295"/>
    </location>
</feature>
<accession>A0ABV1KGH2</accession>
<organism evidence="8 9">
    <name type="scientific">Pseudonocardia nematodicida</name>
    <dbReference type="NCBI Taxonomy" id="1206997"/>
    <lineage>
        <taxon>Bacteria</taxon>
        <taxon>Bacillati</taxon>
        <taxon>Actinomycetota</taxon>
        <taxon>Actinomycetes</taxon>
        <taxon>Pseudonocardiales</taxon>
        <taxon>Pseudonocardiaceae</taxon>
        <taxon>Pseudonocardia</taxon>
    </lineage>
</organism>
<feature type="domain" description="Alcohol dehydrogenase-like N-terminal" evidence="7">
    <location>
        <begin position="23"/>
        <end position="137"/>
    </location>
</feature>
<evidence type="ECO:0000259" key="7">
    <source>
        <dbReference type="Pfam" id="PF08240"/>
    </source>
</evidence>
<evidence type="ECO:0000313" key="9">
    <source>
        <dbReference type="Proteomes" id="UP001494902"/>
    </source>
</evidence>
<dbReference type="Gene3D" id="3.90.180.10">
    <property type="entry name" value="Medium-chain alcohol dehydrogenases, catalytic domain"/>
    <property type="match status" value="1"/>
</dbReference>
<dbReference type="InterPro" id="IPR036291">
    <property type="entry name" value="NAD(P)-bd_dom_sf"/>
</dbReference>
<dbReference type="Pfam" id="PF00107">
    <property type="entry name" value="ADH_zinc_N"/>
    <property type="match status" value="1"/>
</dbReference>
<dbReference type="InterPro" id="IPR013149">
    <property type="entry name" value="ADH-like_C"/>
</dbReference>
<comment type="caution">
    <text evidence="8">The sequence shown here is derived from an EMBL/GenBank/DDBJ whole genome shotgun (WGS) entry which is preliminary data.</text>
</comment>
<keyword evidence="9" id="KW-1185">Reference proteome</keyword>
<dbReference type="PANTHER" id="PTHR43161:SF9">
    <property type="entry name" value="SORBITOL DEHYDROGENASE"/>
    <property type="match status" value="1"/>
</dbReference>
<dbReference type="SUPFAM" id="SSF50129">
    <property type="entry name" value="GroES-like"/>
    <property type="match status" value="1"/>
</dbReference>
<dbReference type="PANTHER" id="PTHR43161">
    <property type="entry name" value="SORBITOL DEHYDROGENASE"/>
    <property type="match status" value="1"/>
</dbReference>
<reference evidence="8 9" key="1">
    <citation type="submission" date="2024-03" db="EMBL/GenBank/DDBJ databases">
        <title>Draft genome sequence of Pseudonocardia nematodicida JCM 31783.</title>
        <authorList>
            <person name="Butdee W."/>
            <person name="Duangmal K."/>
        </authorList>
    </citation>
    <scope>NUCLEOTIDE SEQUENCE [LARGE SCALE GENOMIC DNA]</scope>
    <source>
        <strain evidence="8 9">JCM 31783</strain>
    </source>
</reference>
<name>A0ABV1KGH2_9PSEU</name>
<evidence type="ECO:0000256" key="1">
    <source>
        <dbReference type="ARBA" id="ARBA00001947"/>
    </source>
</evidence>
<dbReference type="SUPFAM" id="SSF51735">
    <property type="entry name" value="NAD(P)-binding Rossmann-fold domains"/>
    <property type="match status" value="1"/>
</dbReference>
<keyword evidence="5" id="KW-0560">Oxidoreductase</keyword>
<dbReference type="InterPro" id="IPR011032">
    <property type="entry name" value="GroES-like_sf"/>
</dbReference>
<evidence type="ECO:0000259" key="6">
    <source>
        <dbReference type="Pfam" id="PF00107"/>
    </source>
</evidence>
<evidence type="ECO:0000256" key="5">
    <source>
        <dbReference type="ARBA" id="ARBA00023002"/>
    </source>
</evidence>
<evidence type="ECO:0000256" key="3">
    <source>
        <dbReference type="ARBA" id="ARBA00022723"/>
    </source>
</evidence>
<sequence length="336" mass="33837">MRRIVIRGATDLVVEDAPAPEPGPGEVLLRIAYAGICGSDLHYYADGANGAFTVREPLVPGHEVSAVVEHDPSGTWSAGAPVTVHPATFGDPHTGPAGAPHLWPGGAYLGSASTWPHTQGGMAELLVVRADMLRPLPPELPLSRAALAEPLAVGLHAAGLAGDLTGRCVLVSGSGPIGLLAVAAARARGAAHVTSTDTRPAALDRASAVGADGTVLIGRDEVPAGIADVVLECSGAPAAISAGIVAARARGTLVQVGMMPNTPQPVLLAPAISKELTIRGSFRMHDELGEAVRVLAADDRAAAVVTHTFALGDAVEAFGTAGDADLSGKVLMELGG</sequence>
<dbReference type="Gene3D" id="3.40.50.720">
    <property type="entry name" value="NAD(P)-binding Rossmann-like Domain"/>
    <property type="match status" value="1"/>
</dbReference>
<keyword evidence="3" id="KW-0479">Metal-binding</keyword>
<protein>
    <submittedName>
        <fullName evidence="8">Zinc-binding dehydrogenase</fullName>
    </submittedName>
</protein>
<comment type="similarity">
    <text evidence="2">Belongs to the zinc-containing alcohol dehydrogenase family.</text>
</comment>
<evidence type="ECO:0000256" key="4">
    <source>
        <dbReference type="ARBA" id="ARBA00022833"/>
    </source>
</evidence>
<evidence type="ECO:0000256" key="2">
    <source>
        <dbReference type="ARBA" id="ARBA00008072"/>
    </source>
</evidence>
<keyword evidence="4" id="KW-0862">Zinc</keyword>
<dbReference type="InterPro" id="IPR013154">
    <property type="entry name" value="ADH-like_N"/>
</dbReference>
<proteinExistence type="inferred from homology"/>
<comment type="cofactor">
    <cofactor evidence="1">
        <name>Zn(2+)</name>
        <dbReference type="ChEBI" id="CHEBI:29105"/>
    </cofactor>
</comment>
<evidence type="ECO:0000313" key="8">
    <source>
        <dbReference type="EMBL" id="MEQ3552988.1"/>
    </source>
</evidence>
<gene>
    <name evidence="8" type="ORF">WIS52_21185</name>
</gene>
<dbReference type="Proteomes" id="UP001494902">
    <property type="component" value="Unassembled WGS sequence"/>
</dbReference>
<dbReference type="EMBL" id="JBEDNQ010000009">
    <property type="protein sequence ID" value="MEQ3552988.1"/>
    <property type="molecule type" value="Genomic_DNA"/>
</dbReference>